<sequence>MVVEANTLLNHETKVAMVGPAGAVAMAVAGVSNYSQKTKLSRRGEPEKLQVTTDCELSQTPWVVAGPSCYKEDMC</sequence>
<proteinExistence type="predicted"/>
<keyword evidence="1" id="KW-0812">Transmembrane</keyword>
<keyword evidence="1" id="KW-1133">Transmembrane helix</keyword>
<dbReference type="Proteomes" id="UP000001075">
    <property type="component" value="Unassembled WGS sequence"/>
</dbReference>
<dbReference type="AlphaFoldDB" id="G3H8P3"/>
<gene>
    <name evidence="2" type="ORF">I79_006751</name>
</gene>
<name>G3H8P3_CRIGR</name>
<accession>G3H8P3</accession>
<protein>
    <submittedName>
        <fullName evidence="2">Uncharacterized protein</fullName>
    </submittedName>
</protein>
<keyword evidence="1" id="KW-0472">Membrane</keyword>
<reference evidence="3" key="1">
    <citation type="journal article" date="2011" name="Nat. Biotechnol.">
        <title>The genomic sequence of the Chinese hamster ovary (CHO)-K1 cell line.</title>
        <authorList>
            <person name="Xu X."/>
            <person name="Nagarajan H."/>
            <person name="Lewis N.E."/>
            <person name="Pan S."/>
            <person name="Cai Z."/>
            <person name="Liu X."/>
            <person name="Chen W."/>
            <person name="Xie M."/>
            <person name="Wang W."/>
            <person name="Hammond S."/>
            <person name="Andersen M.R."/>
            <person name="Neff N."/>
            <person name="Passarelli B."/>
            <person name="Koh W."/>
            <person name="Fan H.C."/>
            <person name="Wang J."/>
            <person name="Gui Y."/>
            <person name="Lee K.H."/>
            <person name="Betenbaugh M.J."/>
            <person name="Quake S.R."/>
            <person name="Famili I."/>
            <person name="Palsson B.O."/>
            <person name="Wang J."/>
        </authorList>
    </citation>
    <scope>NUCLEOTIDE SEQUENCE [LARGE SCALE GENOMIC DNA]</scope>
    <source>
        <strain evidence="3">CHO K1 cell line</strain>
    </source>
</reference>
<organism evidence="2 3">
    <name type="scientific">Cricetulus griseus</name>
    <name type="common">Chinese hamster</name>
    <name type="synonym">Cricetulus barabensis griseus</name>
    <dbReference type="NCBI Taxonomy" id="10029"/>
    <lineage>
        <taxon>Eukaryota</taxon>
        <taxon>Metazoa</taxon>
        <taxon>Chordata</taxon>
        <taxon>Craniata</taxon>
        <taxon>Vertebrata</taxon>
        <taxon>Euteleostomi</taxon>
        <taxon>Mammalia</taxon>
        <taxon>Eutheria</taxon>
        <taxon>Euarchontoglires</taxon>
        <taxon>Glires</taxon>
        <taxon>Rodentia</taxon>
        <taxon>Myomorpha</taxon>
        <taxon>Muroidea</taxon>
        <taxon>Cricetidae</taxon>
        <taxon>Cricetinae</taxon>
        <taxon>Cricetulus</taxon>
    </lineage>
</organism>
<evidence type="ECO:0000256" key="1">
    <source>
        <dbReference type="SAM" id="Phobius"/>
    </source>
</evidence>
<feature type="transmembrane region" description="Helical" evidence="1">
    <location>
        <begin position="15"/>
        <end position="34"/>
    </location>
</feature>
<dbReference type="InParanoid" id="G3H8P3"/>
<evidence type="ECO:0000313" key="2">
    <source>
        <dbReference type="EMBL" id="EGW04321.1"/>
    </source>
</evidence>
<evidence type="ECO:0000313" key="3">
    <source>
        <dbReference type="Proteomes" id="UP000001075"/>
    </source>
</evidence>
<dbReference type="EMBL" id="JH000217">
    <property type="protein sequence ID" value="EGW04321.1"/>
    <property type="molecule type" value="Genomic_DNA"/>
</dbReference>